<proteinExistence type="predicted"/>
<dbReference type="PANTHER" id="PTHR43184">
    <property type="entry name" value="MAJOR FACILITATOR SUPERFAMILY TRANSPORTER 16, ISOFORM B"/>
    <property type="match status" value="1"/>
</dbReference>
<evidence type="ECO:0000256" key="5">
    <source>
        <dbReference type="SAM" id="Phobius"/>
    </source>
</evidence>
<evidence type="ECO:0000313" key="7">
    <source>
        <dbReference type="EMBL" id="KAH0617012.1"/>
    </source>
</evidence>
<dbReference type="InterPro" id="IPR036259">
    <property type="entry name" value="MFS_trans_sf"/>
</dbReference>
<evidence type="ECO:0000256" key="4">
    <source>
        <dbReference type="ARBA" id="ARBA00023136"/>
    </source>
</evidence>
<dbReference type="SUPFAM" id="SSF103473">
    <property type="entry name" value="MFS general substrate transporter"/>
    <property type="match status" value="1"/>
</dbReference>
<gene>
    <name evidence="7" type="ORF">JD844_028572</name>
</gene>
<protein>
    <recommendedName>
        <fullName evidence="6">Major facilitator superfamily (MFS) profile domain-containing protein</fullName>
    </recommendedName>
</protein>
<organism evidence="7 8">
    <name type="scientific">Phrynosoma platyrhinos</name>
    <name type="common">Desert horned lizard</name>
    <dbReference type="NCBI Taxonomy" id="52577"/>
    <lineage>
        <taxon>Eukaryota</taxon>
        <taxon>Metazoa</taxon>
        <taxon>Chordata</taxon>
        <taxon>Craniata</taxon>
        <taxon>Vertebrata</taxon>
        <taxon>Euteleostomi</taxon>
        <taxon>Lepidosauria</taxon>
        <taxon>Squamata</taxon>
        <taxon>Bifurcata</taxon>
        <taxon>Unidentata</taxon>
        <taxon>Episquamata</taxon>
        <taxon>Toxicofera</taxon>
        <taxon>Iguania</taxon>
        <taxon>Phrynosomatidae</taxon>
        <taxon>Phrynosomatinae</taxon>
        <taxon>Phrynosoma</taxon>
    </lineage>
</organism>
<comment type="caution">
    <text evidence="7">The sequence shown here is derived from an EMBL/GenBank/DDBJ whole genome shotgun (WGS) entry which is preliminary data.</text>
</comment>
<evidence type="ECO:0000256" key="3">
    <source>
        <dbReference type="ARBA" id="ARBA00022989"/>
    </source>
</evidence>
<keyword evidence="4 5" id="KW-0472">Membrane</keyword>
<sequence length="107" mass="11590">MALTGCFIGGPSNMISSAISADLGRQEMVRGSSEALATVTGIVDGTGSIGAAVGQYLVSLIQENLGWMWDFYFFILMISLTVLFITPLIVKEVNMLLESRRLRRLTG</sequence>
<evidence type="ECO:0000259" key="6">
    <source>
        <dbReference type="PROSITE" id="PS50850"/>
    </source>
</evidence>
<accession>A0ABQ7SIE9</accession>
<dbReference type="Gene3D" id="1.20.1250.20">
    <property type="entry name" value="MFS general substrate transporter like domains"/>
    <property type="match status" value="1"/>
</dbReference>
<comment type="subcellular location">
    <subcellularLocation>
        <location evidence="1">Membrane</location>
        <topology evidence="1">Multi-pass membrane protein</topology>
    </subcellularLocation>
</comment>
<dbReference type="PANTHER" id="PTHR43184:SF12">
    <property type="entry name" value="SUGAR PHOSPHATE EXCHANGER 3"/>
    <property type="match status" value="1"/>
</dbReference>
<keyword evidence="3 5" id="KW-1133">Transmembrane helix</keyword>
<keyword evidence="2 5" id="KW-0812">Transmembrane</keyword>
<evidence type="ECO:0000256" key="2">
    <source>
        <dbReference type="ARBA" id="ARBA00022692"/>
    </source>
</evidence>
<evidence type="ECO:0000313" key="8">
    <source>
        <dbReference type="Proteomes" id="UP000826234"/>
    </source>
</evidence>
<reference evidence="7 8" key="1">
    <citation type="journal article" date="2022" name="Gigascience">
        <title>A chromosome-level genome assembly and annotation of the desert horned lizard, Phrynosoma platyrhinos, provides insight into chromosomal rearrangements among reptiles.</title>
        <authorList>
            <person name="Koochekian N."/>
            <person name="Ascanio A."/>
            <person name="Farleigh K."/>
            <person name="Card D.C."/>
            <person name="Schield D.R."/>
            <person name="Castoe T.A."/>
            <person name="Jezkova T."/>
        </authorList>
    </citation>
    <scope>NUCLEOTIDE SEQUENCE [LARGE SCALE GENOMIC DNA]</scope>
    <source>
        <strain evidence="7">NK-2021</strain>
    </source>
</reference>
<name>A0ABQ7SIE9_PHRPL</name>
<evidence type="ECO:0000256" key="1">
    <source>
        <dbReference type="ARBA" id="ARBA00004141"/>
    </source>
</evidence>
<dbReference type="Proteomes" id="UP000826234">
    <property type="component" value="Unassembled WGS sequence"/>
</dbReference>
<dbReference type="InterPro" id="IPR020846">
    <property type="entry name" value="MFS_dom"/>
</dbReference>
<feature type="domain" description="Major facilitator superfamily (MFS) profile" evidence="6">
    <location>
        <begin position="1"/>
        <end position="107"/>
    </location>
</feature>
<keyword evidence="8" id="KW-1185">Reference proteome</keyword>
<dbReference type="PROSITE" id="PS50850">
    <property type="entry name" value="MFS"/>
    <property type="match status" value="1"/>
</dbReference>
<feature type="transmembrane region" description="Helical" evidence="5">
    <location>
        <begin position="71"/>
        <end position="90"/>
    </location>
</feature>
<dbReference type="EMBL" id="JAIPUX010005290">
    <property type="protein sequence ID" value="KAH0617012.1"/>
    <property type="molecule type" value="Genomic_DNA"/>
</dbReference>